<protein>
    <recommendedName>
        <fullName evidence="2">Double Cache domain-containing protein</fullName>
    </recommendedName>
</protein>
<dbReference type="KEGG" id="dalk:DSCA_49650"/>
<sequence>MEAALKKSTAGILAALMLMVMVLADPAMAGTRDDCITKCKEAGEFIKKQGINAAVKEIGDKKGRFVWNDGVSYVFLMDMKARMLAHPHKPELTKPDTLIEATDVDGKAFFVDFVKAAKKGKGWTKYTWQVPGMEINKPKHTFIYRVPDTDYFVGAGFYVMSPGVFY</sequence>
<evidence type="ECO:0000313" key="3">
    <source>
        <dbReference type="EMBL" id="BBO71035.1"/>
    </source>
</evidence>
<dbReference type="OrthoDB" id="9791237at2"/>
<gene>
    <name evidence="3" type="ORF">DSCA_49650</name>
</gene>
<feature type="signal peptide" evidence="1">
    <location>
        <begin position="1"/>
        <end position="29"/>
    </location>
</feature>
<proteinExistence type="predicted"/>
<dbReference type="Pfam" id="PF08269">
    <property type="entry name" value="dCache_2"/>
    <property type="match status" value="1"/>
</dbReference>
<dbReference type="Gene3D" id="3.30.450.20">
    <property type="entry name" value="PAS domain"/>
    <property type="match status" value="1"/>
</dbReference>
<dbReference type="AlphaFoldDB" id="A0A5K7YRR2"/>
<keyword evidence="4" id="KW-1185">Reference proteome</keyword>
<feature type="domain" description="Double Cache" evidence="2">
    <location>
        <begin position="65"/>
        <end position="159"/>
    </location>
</feature>
<dbReference type="Proteomes" id="UP000427906">
    <property type="component" value="Chromosome"/>
</dbReference>
<reference evidence="3 4" key="1">
    <citation type="submission" date="2019-11" db="EMBL/GenBank/DDBJ databases">
        <title>Comparative genomics of hydrocarbon-degrading Desulfosarcina strains.</title>
        <authorList>
            <person name="Watanabe M."/>
            <person name="Kojima H."/>
            <person name="Fukui M."/>
        </authorList>
    </citation>
    <scope>NUCLEOTIDE SEQUENCE [LARGE SCALE GENOMIC DNA]</scope>
    <source>
        <strain evidence="3 4">PL12</strain>
    </source>
</reference>
<evidence type="ECO:0000259" key="2">
    <source>
        <dbReference type="Pfam" id="PF08269"/>
    </source>
</evidence>
<evidence type="ECO:0000256" key="1">
    <source>
        <dbReference type="SAM" id="SignalP"/>
    </source>
</evidence>
<feature type="chain" id="PRO_5024440680" description="Double Cache domain-containing protein" evidence="1">
    <location>
        <begin position="30"/>
        <end position="166"/>
    </location>
</feature>
<dbReference type="InterPro" id="IPR004010">
    <property type="entry name" value="Double_Cache_2"/>
</dbReference>
<dbReference type="EMBL" id="AP021874">
    <property type="protein sequence ID" value="BBO71035.1"/>
    <property type="molecule type" value="Genomic_DNA"/>
</dbReference>
<organism evidence="3 4">
    <name type="scientific">Desulfosarcina alkanivorans</name>
    <dbReference type="NCBI Taxonomy" id="571177"/>
    <lineage>
        <taxon>Bacteria</taxon>
        <taxon>Pseudomonadati</taxon>
        <taxon>Thermodesulfobacteriota</taxon>
        <taxon>Desulfobacteria</taxon>
        <taxon>Desulfobacterales</taxon>
        <taxon>Desulfosarcinaceae</taxon>
        <taxon>Desulfosarcina</taxon>
    </lineage>
</organism>
<accession>A0A5K7YRR2</accession>
<evidence type="ECO:0000313" key="4">
    <source>
        <dbReference type="Proteomes" id="UP000427906"/>
    </source>
</evidence>
<keyword evidence="1" id="KW-0732">Signal</keyword>
<name>A0A5K7YRR2_9BACT</name>